<feature type="domain" description="Pseudouridine synthase RsuA/RluA-like" evidence="5">
    <location>
        <begin position="92"/>
        <end position="249"/>
    </location>
</feature>
<dbReference type="GO" id="GO:0140098">
    <property type="term" value="F:catalytic activity, acting on RNA"/>
    <property type="evidence" value="ECO:0007669"/>
    <property type="project" value="UniProtKB-ARBA"/>
</dbReference>
<dbReference type="InterPro" id="IPR006145">
    <property type="entry name" value="PsdUridine_synth_RsuA/RluA"/>
</dbReference>
<keyword evidence="7" id="KW-1185">Reference proteome</keyword>
<dbReference type="InterPro" id="IPR006224">
    <property type="entry name" value="PsdUridine_synth_RluA-like_CS"/>
</dbReference>
<evidence type="ECO:0000256" key="4">
    <source>
        <dbReference type="ARBA" id="ARBA00033164"/>
    </source>
</evidence>
<reference evidence="6 7" key="1">
    <citation type="journal article" date="2015" name="BMC Genomics">
        <title>Comparative genomics of Fructobacillus spp. and Leuconostoc spp. reveals niche-specific evolution of Fructobacillus spp.</title>
        <authorList>
            <person name="Endo A."/>
            <person name="Tanizawa Y."/>
            <person name="Tanaka N."/>
            <person name="Maeno S."/>
            <person name="Kumar H."/>
            <person name="Shiwa Y."/>
            <person name="Okada S."/>
            <person name="Yoshikawa H."/>
            <person name="Dicks L."/>
            <person name="Nakagawa J."/>
            <person name="Arita M."/>
        </authorList>
    </citation>
    <scope>NUCLEOTIDE SEQUENCE [LARGE SCALE GENOMIC DNA]</scope>
    <source>
        <strain evidence="6 7">JCM 12225</strain>
    </source>
</reference>
<organism evidence="6 7">
    <name type="scientific">Fructobacillus ficulneus</name>
    <dbReference type="NCBI Taxonomy" id="157463"/>
    <lineage>
        <taxon>Bacteria</taxon>
        <taxon>Bacillati</taxon>
        <taxon>Bacillota</taxon>
        <taxon>Bacilli</taxon>
        <taxon>Lactobacillales</taxon>
        <taxon>Lactobacillaceae</taxon>
        <taxon>Fructobacillus</taxon>
    </lineage>
</organism>
<dbReference type="AlphaFoldDB" id="A0A0K8MG42"/>
<gene>
    <name evidence="6" type="ORF">FFIC_150040</name>
</gene>
<sequence>MTFKKIIQINNDQAGLTVKEYLTAVYLPKHFRGYLRINKGITVNNQPCSTATILHAGDLLTLVFAKDAIQAGQGPYPANDQQKIAISYENEDLLVVDKPAGMKMHPHSPTETDTLLNYVQAYLEQGHSQSAGQQASAYMVHRLDRATSGLVIIGKNPIVVPILNRLIKEKEIERFYQACVTGIFQSDSGEYRDKIGVQEGDDRLRWVMTGGQSAQTLYRVLAMNQDRNQSLVELQLKTGRMHQLRVHLAYHQHPIVGDDWYGGEPAERLMLNSTKMKLILPFSREVVWLDSRQSFYKK</sequence>
<proteinExistence type="inferred from homology"/>
<dbReference type="GO" id="GO:0009982">
    <property type="term" value="F:pseudouridine synthase activity"/>
    <property type="evidence" value="ECO:0007669"/>
    <property type="project" value="InterPro"/>
</dbReference>
<dbReference type="PANTHER" id="PTHR21600:SF87">
    <property type="entry name" value="RNA PSEUDOURIDYLATE SYNTHASE DOMAIN-CONTAINING PROTEIN 1"/>
    <property type="match status" value="1"/>
</dbReference>
<dbReference type="GO" id="GO:0000455">
    <property type="term" value="P:enzyme-directed rRNA pseudouridine synthesis"/>
    <property type="evidence" value="ECO:0007669"/>
    <property type="project" value="TreeGrafter"/>
</dbReference>
<evidence type="ECO:0000313" key="6">
    <source>
        <dbReference type="EMBL" id="GAO99501.1"/>
    </source>
</evidence>
<evidence type="ECO:0000313" key="7">
    <source>
        <dbReference type="Proteomes" id="UP000253891"/>
    </source>
</evidence>
<dbReference type="Proteomes" id="UP000253891">
    <property type="component" value="Unassembled WGS sequence"/>
</dbReference>
<dbReference type="CDD" id="cd02869">
    <property type="entry name" value="PseudoU_synth_RluA_like"/>
    <property type="match status" value="1"/>
</dbReference>
<dbReference type="Gene3D" id="3.30.2350.10">
    <property type="entry name" value="Pseudouridine synthase"/>
    <property type="match status" value="1"/>
</dbReference>
<dbReference type="PANTHER" id="PTHR21600">
    <property type="entry name" value="MITOCHONDRIAL RNA PSEUDOURIDINE SYNTHASE"/>
    <property type="match status" value="1"/>
</dbReference>
<comment type="catalytic activity">
    <reaction evidence="1">
        <text>a uridine in RNA = a pseudouridine in RNA</text>
        <dbReference type="Rhea" id="RHEA:48348"/>
        <dbReference type="Rhea" id="RHEA-COMP:12068"/>
        <dbReference type="Rhea" id="RHEA-COMP:12069"/>
        <dbReference type="ChEBI" id="CHEBI:65314"/>
        <dbReference type="ChEBI" id="CHEBI:65315"/>
    </reaction>
</comment>
<dbReference type="PROSITE" id="PS01129">
    <property type="entry name" value="PSI_RLU"/>
    <property type="match status" value="1"/>
</dbReference>
<evidence type="ECO:0000256" key="1">
    <source>
        <dbReference type="ARBA" id="ARBA00000073"/>
    </source>
</evidence>
<dbReference type="InterPro" id="IPR050188">
    <property type="entry name" value="RluA_PseudoU_synthase"/>
</dbReference>
<dbReference type="Pfam" id="PF00849">
    <property type="entry name" value="PseudoU_synth_2"/>
    <property type="match status" value="1"/>
</dbReference>
<dbReference type="SUPFAM" id="SSF55120">
    <property type="entry name" value="Pseudouridine synthase"/>
    <property type="match status" value="1"/>
</dbReference>
<evidence type="ECO:0000256" key="2">
    <source>
        <dbReference type="ARBA" id="ARBA00010876"/>
    </source>
</evidence>
<dbReference type="EMBL" id="DF967992">
    <property type="protein sequence ID" value="GAO99501.1"/>
    <property type="molecule type" value="Genomic_DNA"/>
</dbReference>
<dbReference type="InterPro" id="IPR020103">
    <property type="entry name" value="PsdUridine_synth_cat_dom_sf"/>
</dbReference>
<dbReference type="RefSeq" id="WP_061992914.1">
    <property type="nucleotide sequence ID" value="NZ_DF967992.1"/>
</dbReference>
<evidence type="ECO:0000259" key="5">
    <source>
        <dbReference type="Pfam" id="PF00849"/>
    </source>
</evidence>
<name>A0A0K8MG42_9LACO</name>
<dbReference type="STRING" id="157463.GCA_001047075_00429"/>
<dbReference type="OrthoDB" id="9773999at2"/>
<comment type="similarity">
    <text evidence="2">Belongs to the pseudouridine synthase RluA family.</text>
</comment>
<protein>
    <recommendedName>
        <fullName evidence="3">RNA pseudouridylate synthase</fullName>
    </recommendedName>
    <alternativeName>
        <fullName evidence="4">RNA-uridine isomerase</fullName>
    </alternativeName>
</protein>
<accession>A0A0K8MG42</accession>
<evidence type="ECO:0000256" key="3">
    <source>
        <dbReference type="ARBA" id="ARBA00031870"/>
    </source>
</evidence>
<dbReference type="GO" id="GO:0003723">
    <property type="term" value="F:RNA binding"/>
    <property type="evidence" value="ECO:0007669"/>
    <property type="project" value="InterPro"/>
</dbReference>